<dbReference type="EC" id="5.1.1.1" evidence="4"/>
<dbReference type="Gene3D" id="3.20.20.10">
    <property type="entry name" value="Alanine racemase"/>
    <property type="match status" value="1"/>
</dbReference>
<dbReference type="PANTHER" id="PTHR30511">
    <property type="entry name" value="ALANINE RACEMASE"/>
    <property type="match status" value="1"/>
</dbReference>
<name>A0ABV6QPZ4_9ACTN</name>
<comment type="cofactor">
    <cofactor evidence="1 4">
        <name>pyridoxal 5'-phosphate</name>
        <dbReference type="ChEBI" id="CHEBI:597326"/>
    </cofactor>
</comment>
<organism evidence="6 7">
    <name type="scientific">Kribbella deserti</name>
    <dbReference type="NCBI Taxonomy" id="1926257"/>
    <lineage>
        <taxon>Bacteria</taxon>
        <taxon>Bacillati</taxon>
        <taxon>Actinomycetota</taxon>
        <taxon>Actinomycetes</taxon>
        <taxon>Propionibacteriales</taxon>
        <taxon>Kribbellaceae</taxon>
        <taxon>Kribbella</taxon>
    </lineage>
</organism>
<feature type="binding site" evidence="4">
    <location>
        <position position="137"/>
    </location>
    <ligand>
        <name>substrate</name>
    </ligand>
</feature>
<evidence type="ECO:0000259" key="5">
    <source>
        <dbReference type="SMART" id="SM01005"/>
    </source>
</evidence>
<reference evidence="6 7" key="1">
    <citation type="submission" date="2024-09" db="EMBL/GenBank/DDBJ databases">
        <authorList>
            <person name="Sun Q."/>
            <person name="Mori K."/>
        </authorList>
    </citation>
    <scope>NUCLEOTIDE SEQUENCE [LARGE SCALE GENOMIC DNA]</scope>
    <source>
        <strain evidence="6 7">CGMCC 1.15906</strain>
    </source>
</reference>
<evidence type="ECO:0000313" key="7">
    <source>
        <dbReference type="Proteomes" id="UP001589890"/>
    </source>
</evidence>
<dbReference type="HAMAP" id="MF_01201">
    <property type="entry name" value="Ala_racemase"/>
    <property type="match status" value="1"/>
</dbReference>
<dbReference type="InterPro" id="IPR009006">
    <property type="entry name" value="Ala_racemase/Decarboxylase_C"/>
</dbReference>
<comment type="similarity">
    <text evidence="4">Belongs to the alanine racemase family.</text>
</comment>
<dbReference type="NCBIfam" id="TIGR00492">
    <property type="entry name" value="alr"/>
    <property type="match status" value="1"/>
</dbReference>
<dbReference type="SMART" id="SM01005">
    <property type="entry name" value="Ala_racemase_C"/>
    <property type="match status" value="1"/>
</dbReference>
<dbReference type="InterPro" id="IPR000821">
    <property type="entry name" value="Ala_racemase"/>
</dbReference>
<dbReference type="GO" id="GO:0008784">
    <property type="term" value="F:alanine racemase activity"/>
    <property type="evidence" value="ECO:0007669"/>
    <property type="project" value="UniProtKB-EC"/>
</dbReference>
<comment type="caution">
    <text evidence="6">The sequence shown here is derived from an EMBL/GenBank/DDBJ whole genome shotgun (WGS) entry which is preliminary data.</text>
</comment>
<dbReference type="Gene3D" id="2.40.37.10">
    <property type="entry name" value="Lyase, Ornithine Decarboxylase, Chain A, domain 1"/>
    <property type="match status" value="1"/>
</dbReference>
<feature type="modified residue" description="N6-(pyridoxal phosphate)lysine" evidence="4">
    <location>
        <position position="46"/>
    </location>
</feature>
<feature type="active site" description="Proton acceptor; specific for D-alanine" evidence="4">
    <location>
        <position position="46"/>
    </location>
</feature>
<evidence type="ECO:0000256" key="1">
    <source>
        <dbReference type="ARBA" id="ARBA00001933"/>
    </source>
</evidence>
<comment type="pathway">
    <text evidence="4">Amino-acid biosynthesis; D-alanine biosynthesis; D-alanine from L-alanine: step 1/1.</text>
</comment>
<sequence>MDLRGTAPRSTSGSLAEAIVDLTAIRDNVRAFRQLRPGLSLMAVVKADGFGHGAVPVARAAIEAGATWLGVAHGTEALQLRSAGLTEPILAWLDADPETMTRAGVDISVSSPIELAAAAAVPGVPSVHLKLDTGLHRAGSTIDQWTELTRAAVRHQSAGELVVRAIWSQLSHGEDPSGVQSHRQLQALLAGVAEARRIGLRPDLVHLTNSAGTAILDAPELDLGRIGAGLYGIDEAGIGLRPAMRLVAKIAQVRRIRAGEGVSYGHDYVAPADTTIALIPVGYADGIPRCSYSRASVSHRGLRMPIAGRVAMDQFCIDMGDVPVQPGEEVVIFGPGTESEPTINDWAAWSDTIPHEIYCSLGPRIPRHHTTAPQPPTWW</sequence>
<keyword evidence="3 4" id="KW-0413">Isomerase</keyword>
<evidence type="ECO:0000256" key="4">
    <source>
        <dbReference type="HAMAP-Rule" id="MF_01201"/>
    </source>
</evidence>
<dbReference type="Pfam" id="PF00842">
    <property type="entry name" value="Ala_racemase_C"/>
    <property type="match status" value="1"/>
</dbReference>
<evidence type="ECO:0000313" key="6">
    <source>
        <dbReference type="EMBL" id="MFC0626605.1"/>
    </source>
</evidence>
<dbReference type="RefSeq" id="WP_380050423.1">
    <property type="nucleotide sequence ID" value="NZ_JBHLTC010000028.1"/>
</dbReference>
<gene>
    <name evidence="6" type="primary">alr</name>
    <name evidence="6" type="ORF">ACFFGN_21175</name>
</gene>
<comment type="catalytic activity">
    <reaction evidence="4">
        <text>L-alanine = D-alanine</text>
        <dbReference type="Rhea" id="RHEA:20249"/>
        <dbReference type="ChEBI" id="CHEBI:57416"/>
        <dbReference type="ChEBI" id="CHEBI:57972"/>
        <dbReference type="EC" id="5.1.1.1"/>
    </reaction>
</comment>
<evidence type="ECO:0000256" key="2">
    <source>
        <dbReference type="ARBA" id="ARBA00022898"/>
    </source>
</evidence>
<dbReference type="InterPro" id="IPR001608">
    <property type="entry name" value="Ala_racemase_N"/>
</dbReference>
<feature type="active site" description="Proton acceptor; specific for L-alanine" evidence="4">
    <location>
        <position position="264"/>
    </location>
</feature>
<dbReference type="SUPFAM" id="SSF50621">
    <property type="entry name" value="Alanine racemase C-terminal domain-like"/>
    <property type="match status" value="1"/>
</dbReference>
<feature type="binding site" evidence="4">
    <location>
        <position position="312"/>
    </location>
    <ligand>
        <name>substrate</name>
    </ligand>
</feature>
<feature type="domain" description="Alanine racemase C-terminal" evidence="5">
    <location>
        <begin position="243"/>
        <end position="370"/>
    </location>
</feature>
<keyword evidence="7" id="KW-1185">Reference proteome</keyword>
<proteinExistence type="inferred from homology"/>
<dbReference type="CDD" id="cd00430">
    <property type="entry name" value="PLPDE_III_AR"/>
    <property type="match status" value="1"/>
</dbReference>
<dbReference type="SUPFAM" id="SSF51419">
    <property type="entry name" value="PLP-binding barrel"/>
    <property type="match status" value="1"/>
</dbReference>
<keyword evidence="2 4" id="KW-0663">Pyridoxal phosphate</keyword>
<dbReference type="Proteomes" id="UP001589890">
    <property type="component" value="Unassembled WGS sequence"/>
</dbReference>
<dbReference type="Pfam" id="PF01168">
    <property type="entry name" value="Ala_racemase_N"/>
    <property type="match status" value="1"/>
</dbReference>
<dbReference type="InterPro" id="IPR011079">
    <property type="entry name" value="Ala_racemase_C"/>
</dbReference>
<dbReference type="PRINTS" id="PR00992">
    <property type="entry name" value="ALARACEMASE"/>
</dbReference>
<comment type="function">
    <text evidence="4">Catalyzes the interconversion of L-alanine and D-alanine. May also act on other amino acids.</text>
</comment>
<dbReference type="EMBL" id="JBHLTC010000028">
    <property type="protein sequence ID" value="MFC0626605.1"/>
    <property type="molecule type" value="Genomic_DNA"/>
</dbReference>
<dbReference type="InterPro" id="IPR029066">
    <property type="entry name" value="PLP-binding_barrel"/>
</dbReference>
<evidence type="ECO:0000256" key="3">
    <source>
        <dbReference type="ARBA" id="ARBA00023235"/>
    </source>
</evidence>
<protein>
    <recommendedName>
        <fullName evidence="4">Alanine racemase</fullName>
        <ecNumber evidence="4">5.1.1.1</ecNumber>
    </recommendedName>
</protein>
<accession>A0ABV6QPZ4</accession>
<dbReference type="PANTHER" id="PTHR30511:SF0">
    <property type="entry name" value="ALANINE RACEMASE, CATABOLIC-RELATED"/>
    <property type="match status" value="1"/>
</dbReference>